<dbReference type="Proteomes" id="UP000316714">
    <property type="component" value="Unassembled WGS sequence"/>
</dbReference>
<name>A0A5C5VHS3_9BACT</name>
<protein>
    <recommendedName>
        <fullName evidence="4">Lipopolysaccharide-assembly</fullName>
    </recommendedName>
</protein>
<proteinExistence type="predicted"/>
<reference evidence="2 3" key="1">
    <citation type="submission" date="2019-02" db="EMBL/GenBank/DDBJ databases">
        <title>Deep-cultivation of Planctomycetes and their phenomic and genomic characterization uncovers novel biology.</title>
        <authorList>
            <person name="Wiegand S."/>
            <person name="Jogler M."/>
            <person name="Boedeker C."/>
            <person name="Pinto D."/>
            <person name="Vollmers J."/>
            <person name="Rivas-Marin E."/>
            <person name="Kohn T."/>
            <person name="Peeters S.H."/>
            <person name="Heuer A."/>
            <person name="Rast P."/>
            <person name="Oberbeckmann S."/>
            <person name="Bunk B."/>
            <person name="Jeske O."/>
            <person name="Meyerdierks A."/>
            <person name="Storesund J.E."/>
            <person name="Kallscheuer N."/>
            <person name="Luecker S."/>
            <person name="Lage O.M."/>
            <person name="Pohl T."/>
            <person name="Merkel B.J."/>
            <person name="Hornburger P."/>
            <person name="Mueller R.-W."/>
            <person name="Bruemmer F."/>
            <person name="Labrenz M."/>
            <person name="Spormann A.M."/>
            <person name="Op Den Camp H."/>
            <person name="Overmann J."/>
            <person name="Amann R."/>
            <person name="Jetten M.S.M."/>
            <person name="Mascher T."/>
            <person name="Medema M.H."/>
            <person name="Devos D.P."/>
            <person name="Kaster A.-K."/>
            <person name="Ovreas L."/>
            <person name="Rohde M."/>
            <person name="Galperin M.Y."/>
            <person name="Jogler C."/>
        </authorList>
    </citation>
    <scope>NUCLEOTIDE SEQUENCE [LARGE SCALE GENOMIC DNA]</scope>
    <source>
        <strain evidence="2 3">KOR34</strain>
    </source>
</reference>
<dbReference type="RefSeq" id="WP_146565525.1">
    <property type="nucleotide sequence ID" value="NZ_SIHJ01000001.1"/>
</dbReference>
<evidence type="ECO:0000313" key="2">
    <source>
        <dbReference type="EMBL" id="TWT38184.1"/>
    </source>
</evidence>
<feature type="signal peptide" evidence="1">
    <location>
        <begin position="1"/>
        <end position="32"/>
    </location>
</feature>
<evidence type="ECO:0000256" key="1">
    <source>
        <dbReference type="SAM" id="SignalP"/>
    </source>
</evidence>
<evidence type="ECO:0008006" key="4">
    <source>
        <dbReference type="Google" id="ProtNLM"/>
    </source>
</evidence>
<dbReference type="GO" id="GO:0019867">
    <property type="term" value="C:outer membrane"/>
    <property type="evidence" value="ECO:0007669"/>
    <property type="project" value="InterPro"/>
</dbReference>
<dbReference type="Pfam" id="PF04390">
    <property type="entry name" value="LptE"/>
    <property type="match status" value="1"/>
</dbReference>
<evidence type="ECO:0000313" key="3">
    <source>
        <dbReference type="Proteomes" id="UP000316714"/>
    </source>
</evidence>
<feature type="chain" id="PRO_5022919914" description="Lipopolysaccharide-assembly" evidence="1">
    <location>
        <begin position="33"/>
        <end position="182"/>
    </location>
</feature>
<accession>A0A5C5VHS3</accession>
<dbReference type="InterPro" id="IPR007485">
    <property type="entry name" value="LPS_assembly_LptE"/>
</dbReference>
<keyword evidence="3" id="KW-1185">Reference proteome</keyword>
<dbReference type="EMBL" id="SIHJ01000001">
    <property type="protein sequence ID" value="TWT38184.1"/>
    <property type="molecule type" value="Genomic_DNA"/>
</dbReference>
<comment type="caution">
    <text evidence="2">The sequence shown here is derived from an EMBL/GenBank/DDBJ whole genome shotgun (WGS) entry which is preliminary data.</text>
</comment>
<sequence precursor="true">MTSHRRQLASPTGWWRLSLLLLATAGCANYQAGSGSLYAPDVHTVYVPMIESQSFRRDLGERLTEAIAKEIELKTPFKVVGDPSADSVLTVRLHNDVRRVVAEDGLDQARLMDNLLYADVSWINRRRLPIVPAQSMPLPGGLIDVQQSTPLMPAAGQTVASQQQLAIQRLAEQIVGLMEERW</sequence>
<dbReference type="AlphaFoldDB" id="A0A5C5VHS3"/>
<gene>
    <name evidence="2" type="ORF">KOR34_31520</name>
</gene>
<dbReference type="GO" id="GO:0043165">
    <property type="term" value="P:Gram-negative-bacterium-type cell outer membrane assembly"/>
    <property type="evidence" value="ECO:0007669"/>
    <property type="project" value="InterPro"/>
</dbReference>
<keyword evidence="1" id="KW-0732">Signal</keyword>
<dbReference type="PROSITE" id="PS51257">
    <property type="entry name" value="PROKAR_LIPOPROTEIN"/>
    <property type="match status" value="1"/>
</dbReference>
<dbReference type="OrthoDB" id="270268at2"/>
<organism evidence="2 3">
    <name type="scientific">Posidoniimonas corsicana</name>
    <dbReference type="NCBI Taxonomy" id="1938618"/>
    <lineage>
        <taxon>Bacteria</taxon>
        <taxon>Pseudomonadati</taxon>
        <taxon>Planctomycetota</taxon>
        <taxon>Planctomycetia</taxon>
        <taxon>Pirellulales</taxon>
        <taxon>Lacipirellulaceae</taxon>
        <taxon>Posidoniimonas</taxon>
    </lineage>
</organism>